<dbReference type="GeneID" id="918379"/>
<accession>O41170</accession>
<dbReference type="RefSeq" id="NP_049044.2">
    <property type="nucleotide sequence ID" value="NC_000852.5"/>
</dbReference>
<evidence type="ECO:0000313" key="2">
    <source>
        <dbReference type="Proteomes" id="UP000000862"/>
    </source>
</evidence>
<reference evidence="1 2" key="4">
    <citation type="journal article" date="1996" name="Virology">
        <title>Analysis of 76 kb of the chlorella virus PBCV-1 330-kb genome: map positions 182 to 258.</title>
        <authorList>
            <person name="Kutish G.F."/>
            <person name="Li Y."/>
            <person name="Lu Z."/>
            <person name="Furuta M."/>
            <person name="Rock D.L."/>
            <person name="Van Etten J.L."/>
        </authorList>
    </citation>
    <scope>NUCLEOTIDE SEQUENCE [LARGE SCALE GENOMIC DNA]</scope>
</reference>
<dbReference type="Proteomes" id="UP000000862">
    <property type="component" value="Segment"/>
</dbReference>
<reference evidence="1 2" key="5">
    <citation type="journal article" date="1997" name="Virology">
        <title>Analysis of 74 kb of DNA located at the right end of the 330-kb chlorella virus PBCV-1 genome.</title>
        <authorList>
            <person name="Li Y."/>
            <person name="Lu Z."/>
            <person name="Sun L."/>
            <person name="Ropp S."/>
            <person name="Kutish G.F."/>
            <person name="Rock D.L."/>
            <person name="Van Etten J.L."/>
        </authorList>
    </citation>
    <scope>NUCLEOTIDE SEQUENCE [LARGE SCALE GENOMIC DNA]</scope>
</reference>
<dbReference type="KEGG" id="vg:918379"/>
<name>O41170_PBCV1</name>
<reference evidence="1 2" key="8">
    <citation type="journal article" date="2010" name="J. Virol.">
        <title>Microarray analysis of Paramecium bursaria chlorella virus 1 transcription.</title>
        <authorList>
            <person name="Yanai-Balser G.M."/>
            <person name="Duncan G.A."/>
            <person name="Eudy J.D."/>
            <person name="Wang D."/>
            <person name="Li X."/>
            <person name="Agarkova I.V."/>
            <person name="Dunigan D.D."/>
            <person name="Van Etten J.L."/>
        </authorList>
    </citation>
    <scope>NUCLEOTIDE SEQUENCE [LARGE SCALE GENOMIC DNA]</scope>
</reference>
<gene>
    <name evidence="1" type="primary">a688L</name>
</gene>
<proteinExistence type="predicted"/>
<reference evidence="1 2" key="1">
    <citation type="journal article" date="1995" name="Virology">
        <title>Analysis of 45 kb of DNA located at the left end of the chlorella virus PBCV-1 genome.</title>
        <authorList>
            <person name="Lu Z."/>
            <person name="Li Y."/>
            <person name="Zhang Y."/>
            <person name="Kutish G.F."/>
            <person name="Rock D.L."/>
            <person name="Van Etten J.L."/>
        </authorList>
    </citation>
    <scope>NUCLEOTIDE SEQUENCE [LARGE SCALE GENOMIC DNA]</scope>
</reference>
<protein>
    <submittedName>
        <fullName evidence="1">Uncharacterized protein</fullName>
    </submittedName>
</protein>
<reference evidence="1 2" key="7">
    <citation type="journal article" date="2000" name="Virology">
        <title>Characterization of a beta-1,3-glucanase encoded by chlorella virus PBCV-1.</title>
        <authorList>
            <person name="Sun L."/>
            <person name="Gurnon J.R."/>
            <person name="Adams B.J."/>
            <person name="Graves M.V."/>
            <person name="Van Etten J.L."/>
        </authorList>
    </citation>
    <scope>NUCLEOTIDE SEQUENCE [LARGE SCALE GENOMIC DNA]</scope>
</reference>
<organismHost>
    <name type="scientific">Chlorella</name>
    <dbReference type="NCBI Taxonomy" id="3071"/>
</organismHost>
<dbReference type="EMBL" id="JF411744">
    <property type="protein sequence ID" value="AAC97057.2"/>
    <property type="molecule type" value="Genomic_DNA"/>
</dbReference>
<reference evidence="1 2" key="3">
    <citation type="journal article" date="1996" name="Virology">
        <title>Analysis of 94 kb of the chlorella virus PBCV-1 330-kb genome: map positions 88 to 182.</title>
        <authorList>
            <person name="Lu Z."/>
            <person name="Li Y."/>
            <person name="Que Q."/>
            <person name="Kutish G.F."/>
            <person name="Rock D.L."/>
            <person name="Van Etten J.L."/>
        </authorList>
    </citation>
    <scope>NUCLEOTIDE SEQUENCE [LARGE SCALE GENOMIC DNA]</scope>
</reference>
<organism evidence="1 2">
    <name type="scientific">Paramecium bursaria Chlorella virus 1</name>
    <name type="common">PBCV-1</name>
    <dbReference type="NCBI Taxonomy" id="10506"/>
    <lineage>
        <taxon>Viruses</taxon>
        <taxon>Varidnaviria</taxon>
        <taxon>Bamfordvirae</taxon>
        <taxon>Nucleocytoviricota</taxon>
        <taxon>Megaviricetes</taxon>
        <taxon>Algavirales</taxon>
        <taxon>Phycodnaviridae</taxon>
        <taxon>Chlorovirus</taxon>
        <taxon>Chlorovirus vanettense</taxon>
    </lineage>
</organism>
<keyword evidence="2" id="KW-1185">Reference proteome</keyword>
<sequence>MTNISKRFKKILISQRLVRQRRVIISIAISRNVICLVVSGHTDSKARLKSLSSILNGKISPHIKIKSITCS</sequence>
<evidence type="ECO:0000313" key="1">
    <source>
        <dbReference type="EMBL" id="AAC97057.2"/>
    </source>
</evidence>
<reference evidence="1 2" key="6">
    <citation type="journal article" date="1999" name="Virology">
        <title>Chlorella virus PBCV-1 encodes a functional homospermidine synthase.</title>
        <authorList>
            <person name="Kaiser A."/>
            <person name="Vollmert M."/>
            <person name="Tholl D."/>
            <person name="Graves M.V."/>
            <person name="Gurnon J.R."/>
            <person name="Xing W."/>
            <person name="Lisec A.D."/>
            <person name="Nickerson K.W."/>
            <person name="Van Etten J.L."/>
        </authorList>
    </citation>
    <scope>NUCLEOTIDE SEQUENCE [LARGE SCALE GENOMIC DNA]</scope>
</reference>
<reference evidence="1 2" key="2">
    <citation type="journal article" date="1995" name="Virology">
        <title>Analysis of 43 kb of the Chlorella virus PBCV-1 330-kb genome: map positions 45 to 88.</title>
        <authorList>
            <person name="Li Y."/>
            <person name="Lu Z."/>
            <person name="Burbank D.E."/>
            <person name="Kutish G.F."/>
            <person name="Rock D.L."/>
            <person name="Van Etten J.L."/>
        </authorList>
    </citation>
    <scope>NUCLEOTIDE SEQUENCE [LARGE SCALE GENOMIC DNA]</scope>
</reference>